<dbReference type="Gene3D" id="3.30.470.20">
    <property type="entry name" value="ATP-grasp fold, B domain"/>
    <property type="match status" value="1"/>
</dbReference>
<evidence type="ECO:0000313" key="1">
    <source>
        <dbReference type="EMBL" id="CAO80549.1"/>
    </source>
</evidence>
<dbReference type="Proteomes" id="UP000002019">
    <property type="component" value="Chromosome"/>
</dbReference>
<dbReference type="HOGENOM" id="CLU_803313_0_0_0"/>
<dbReference type="PANTHER" id="PTHR21621:SF0">
    <property type="entry name" value="BETA-CITRYLGLUTAMATE SYNTHASE B-RELATED"/>
    <property type="match status" value="1"/>
</dbReference>
<dbReference type="RefSeq" id="WP_015424409.1">
    <property type="nucleotide sequence ID" value="NC_020449.1"/>
</dbReference>
<dbReference type="GO" id="GO:0005737">
    <property type="term" value="C:cytoplasm"/>
    <property type="evidence" value="ECO:0007669"/>
    <property type="project" value="TreeGrafter"/>
</dbReference>
<evidence type="ECO:0000313" key="2">
    <source>
        <dbReference type="Proteomes" id="UP000002019"/>
    </source>
</evidence>
<reference evidence="1 2" key="1">
    <citation type="journal article" date="2008" name="J. Bacteriol.">
        <title>'Candidatus Cloacamonas acidaminovorans': genome sequence reconstruction provides a first glimpse of a new bacterial division.</title>
        <authorList>
            <person name="Pelletier E."/>
            <person name="Kreimeyer A."/>
            <person name="Bocs S."/>
            <person name="Rouy Z."/>
            <person name="Gyapay G."/>
            <person name="Chouari R."/>
            <person name="Riviere D."/>
            <person name="Ganesan A."/>
            <person name="Daegelen P."/>
            <person name="Sghir A."/>
            <person name="Cohen G.N."/>
            <person name="Medigue C."/>
            <person name="Weissenbach J."/>
            <person name="Le Paslier D."/>
        </authorList>
    </citation>
    <scope>NUCLEOTIDE SEQUENCE [LARGE SCALE GENOMIC DNA]</scope>
    <source>
        <strain evidence="2">Evry</strain>
    </source>
</reference>
<dbReference type="OrthoDB" id="1704979at2"/>
<protein>
    <recommendedName>
        <fullName evidence="3">ATP-grasp domain-containing protein</fullName>
    </recommendedName>
</protein>
<name>B0VGU0_CLOAI</name>
<dbReference type="GO" id="GO:0016879">
    <property type="term" value="F:ligase activity, forming carbon-nitrogen bonds"/>
    <property type="evidence" value="ECO:0007669"/>
    <property type="project" value="TreeGrafter"/>
</dbReference>
<proteinExistence type="predicted"/>
<dbReference type="EMBL" id="CU466930">
    <property type="protein sequence ID" value="CAO80549.1"/>
    <property type="molecule type" value="Genomic_DNA"/>
</dbReference>
<dbReference type="GO" id="GO:0005524">
    <property type="term" value="F:ATP binding"/>
    <property type="evidence" value="ECO:0007669"/>
    <property type="project" value="InterPro"/>
</dbReference>
<dbReference type="KEGG" id="caci:CLOAM0665"/>
<gene>
    <name evidence="1" type="ordered locus">CLOAM0665</name>
</gene>
<dbReference type="Gene3D" id="3.30.1490.20">
    <property type="entry name" value="ATP-grasp fold, A domain"/>
    <property type="match status" value="1"/>
</dbReference>
<dbReference type="SUPFAM" id="SSF56059">
    <property type="entry name" value="Glutathione synthetase ATP-binding domain-like"/>
    <property type="match status" value="1"/>
</dbReference>
<dbReference type="eggNOG" id="COG0189">
    <property type="taxonomic scope" value="Bacteria"/>
</dbReference>
<accession>B0VGU0</accession>
<dbReference type="InterPro" id="IPR013815">
    <property type="entry name" value="ATP_grasp_subdomain_1"/>
</dbReference>
<dbReference type="AlphaFoldDB" id="B0VGU0"/>
<keyword evidence="2" id="KW-1185">Reference proteome</keyword>
<evidence type="ECO:0008006" key="3">
    <source>
        <dbReference type="Google" id="ProtNLM"/>
    </source>
</evidence>
<organism evidence="1 2">
    <name type="scientific">Cloacimonas acidaminovorans (strain Evry)</name>
    <dbReference type="NCBI Taxonomy" id="459349"/>
    <lineage>
        <taxon>Bacteria</taxon>
        <taxon>Pseudomonadati</taxon>
        <taxon>Candidatus Cloacimonadota</taxon>
        <taxon>Candidatus Cloacimonadia</taxon>
        <taxon>Candidatus Cloacimonadales</taxon>
        <taxon>Candidatus Cloacimonadaceae</taxon>
        <taxon>Candidatus Cloacimonas</taxon>
    </lineage>
</organism>
<dbReference type="PANTHER" id="PTHR21621">
    <property type="entry name" value="RIBOSOMAL PROTEIN S6 MODIFICATION PROTEIN"/>
    <property type="match status" value="1"/>
</dbReference>
<sequence>MLVGIHINHKKSLTPFSKGYIDILEYNNIDFKILDIQDDQFWKKFERLDAFIFQVGHTSDMLQIADSFMPIIYNYVKIPVFPNFNTLWHFDNKIKQHYLANYFNLKFVDSKVFWDKKLAINWIKETNFPLVMKLRGGAGSTNVTILRNPNQARHLINKAFSEGIKDSSFPGTWKVKYFPIKKYIHNRMIWAKRKLLREDTSSYWMISKNYVYYQKYLPNNNFDTRVTVIGDRAFAFRRFNRTRDFRASGSGKIDYDMDSIDKRMIKIALETSEECGFQCMAYDFLYDDENPVICEISYTYVDHAVYKCPGYWDKTLIWHSGHYMPQYFILKDLLNVNLVHPNNQY</sequence>
<dbReference type="STRING" id="459349.CLOAM0665"/>